<organism evidence="2">
    <name type="scientific">Opuntia streptacantha</name>
    <name type="common">Prickly pear cactus</name>
    <name type="synonym">Opuntia cardona</name>
    <dbReference type="NCBI Taxonomy" id="393608"/>
    <lineage>
        <taxon>Eukaryota</taxon>
        <taxon>Viridiplantae</taxon>
        <taxon>Streptophyta</taxon>
        <taxon>Embryophyta</taxon>
        <taxon>Tracheophyta</taxon>
        <taxon>Spermatophyta</taxon>
        <taxon>Magnoliopsida</taxon>
        <taxon>eudicotyledons</taxon>
        <taxon>Gunneridae</taxon>
        <taxon>Pentapetalae</taxon>
        <taxon>Caryophyllales</taxon>
        <taxon>Cactineae</taxon>
        <taxon>Cactaceae</taxon>
        <taxon>Opuntioideae</taxon>
        <taxon>Opuntia</taxon>
    </lineage>
</organism>
<protein>
    <submittedName>
        <fullName evidence="2">Uncharacterized protein</fullName>
    </submittedName>
</protein>
<feature type="transmembrane region" description="Helical" evidence="1">
    <location>
        <begin position="133"/>
        <end position="158"/>
    </location>
</feature>
<accession>A0A7C8YVH9</accession>
<feature type="transmembrane region" description="Helical" evidence="1">
    <location>
        <begin position="273"/>
        <end position="297"/>
    </location>
</feature>
<dbReference type="InterPro" id="IPR005134">
    <property type="entry name" value="UPF0114"/>
</dbReference>
<dbReference type="Pfam" id="PF03350">
    <property type="entry name" value="UPF0114"/>
    <property type="match status" value="1"/>
</dbReference>
<feature type="transmembrane region" description="Helical" evidence="1">
    <location>
        <begin position="179"/>
        <end position="205"/>
    </location>
</feature>
<reference evidence="2" key="1">
    <citation type="journal article" date="2013" name="J. Plant Res.">
        <title>Effect of fungi and light on seed germination of three Opuntia species from semiarid lands of central Mexico.</title>
        <authorList>
            <person name="Delgado-Sanchez P."/>
            <person name="Jimenez-Bremont J.F."/>
            <person name="Guerrero-Gonzalez Mde L."/>
            <person name="Flores J."/>
        </authorList>
    </citation>
    <scope>NUCLEOTIDE SEQUENCE</scope>
    <source>
        <tissue evidence="2">Cladode</tissue>
    </source>
</reference>
<keyword evidence="1" id="KW-1133">Transmembrane helix</keyword>
<evidence type="ECO:0000313" key="2">
    <source>
        <dbReference type="EMBL" id="MBA4627135.1"/>
    </source>
</evidence>
<reference evidence="2" key="2">
    <citation type="submission" date="2020-07" db="EMBL/GenBank/DDBJ databases">
        <authorList>
            <person name="Vera ALvarez R."/>
            <person name="Arias-Moreno D.M."/>
            <person name="Jimenez-Jacinto V."/>
            <person name="Jimenez-Bremont J.F."/>
            <person name="Swaminathan K."/>
            <person name="Moose S.P."/>
            <person name="Guerrero-Gonzalez M.L."/>
            <person name="Marino-Ramirez L."/>
            <person name="Landsman D."/>
            <person name="Rodriguez-Kessler M."/>
            <person name="Delgado-Sanchez P."/>
        </authorList>
    </citation>
    <scope>NUCLEOTIDE SEQUENCE</scope>
    <source>
        <tissue evidence="2">Cladode</tissue>
    </source>
</reference>
<proteinExistence type="predicted"/>
<dbReference type="PANTHER" id="PTHR31721:SF3">
    <property type="entry name" value="EXPRESSED PROTEIN"/>
    <property type="match status" value="1"/>
</dbReference>
<dbReference type="EMBL" id="GISG01060522">
    <property type="protein sequence ID" value="MBA4627135.1"/>
    <property type="molecule type" value="Transcribed_RNA"/>
</dbReference>
<keyword evidence="1" id="KW-0812">Transmembrane</keyword>
<name>A0A7C8YVH9_OPUST</name>
<evidence type="ECO:0000256" key="1">
    <source>
        <dbReference type="SAM" id="Phobius"/>
    </source>
</evidence>
<sequence>MATARLLSRPVVRVRAQARARAPSCFGAHYDHQSSSWMKDTSNDELIEKSGNKWPPPMSLVAEKSGKISVKVAAQIVPQFISLTSGHVVDVLPLLWANIVGAVAGVERVAQSKKLAKAQIQMLFERGLLDCRFFTLLAVAGSLLGSILCFVEGSIMIFKSYGKYFHALSQRSDMGCVALLLIEAIDMFIIGTAMLIFGMGLYTMFVGSESTERSLQQVPQSNFFGLFSLKTMPKWVELQSLSQAKSRIGHAVMMILQVGILEKFKDMPLATSLDLACLAGAVVVSSACIFVLAKLAASRLN</sequence>
<keyword evidence="1" id="KW-0472">Membrane</keyword>
<dbReference type="PANTHER" id="PTHR31721">
    <property type="entry name" value="OS06G0710300 PROTEIN"/>
    <property type="match status" value="1"/>
</dbReference>
<dbReference type="AlphaFoldDB" id="A0A7C8YVH9"/>